<evidence type="ECO:0000256" key="4">
    <source>
        <dbReference type="ARBA" id="ARBA00022777"/>
    </source>
</evidence>
<evidence type="ECO:0000259" key="8">
    <source>
        <dbReference type="PROSITE" id="PS50011"/>
    </source>
</evidence>
<dbReference type="FunFam" id="1.25.40.20:FF:000439">
    <property type="entry name" value="Integrin-linked protein kinase family"/>
    <property type="match status" value="1"/>
</dbReference>
<feature type="domain" description="Protein kinase" evidence="8">
    <location>
        <begin position="118"/>
        <end position="413"/>
    </location>
</feature>
<feature type="repeat" description="ANK" evidence="6">
    <location>
        <begin position="35"/>
        <end position="67"/>
    </location>
</feature>
<dbReference type="SUPFAM" id="SSF56112">
    <property type="entry name" value="Protein kinase-like (PK-like)"/>
    <property type="match status" value="1"/>
</dbReference>
<name>A0AAV6HYN9_9ERIC</name>
<proteinExistence type="inferred from homology"/>
<protein>
    <recommendedName>
        <fullName evidence="8">Protein kinase domain-containing protein</fullName>
    </recommendedName>
</protein>
<keyword evidence="4" id="KW-0418">Kinase</keyword>
<evidence type="ECO:0000256" key="1">
    <source>
        <dbReference type="ARBA" id="ARBA00005843"/>
    </source>
</evidence>
<gene>
    <name evidence="9" type="ORF">RHGRI_037740</name>
</gene>
<dbReference type="GO" id="GO:0005524">
    <property type="term" value="F:ATP binding"/>
    <property type="evidence" value="ECO:0007669"/>
    <property type="project" value="UniProtKB-KW"/>
</dbReference>
<evidence type="ECO:0000313" key="10">
    <source>
        <dbReference type="Proteomes" id="UP000823749"/>
    </source>
</evidence>
<keyword evidence="3" id="KW-0547">Nucleotide-binding</keyword>
<dbReference type="SUPFAM" id="SSF48403">
    <property type="entry name" value="Ankyrin repeat"/>
    <property type="match status" value="1"/>
</dbReference>
<dbReference type="InterPro" id="IPR002110">
    <property type="entry name" value="Ankyrin_rpt"/>
</dbReference>
<evidence type="ECO:0000256" key="7">
    <source>
        <dbReference type="SAM" id="MobiDB-lite"/>
    </source>
</evidence>
<dbReference type="FunFam" id="3.30.200.20:FF:000180">
    <property type="entry name" value="serine/threonine-protein kinase STY46-like"/>
    <property type="match status" value="1"/>
</dbReference>
<dbReference type="PROSITE" id="PS50088">
    <property type="entry name" value="ANK_REPEAT"/>
    <property type="match status" value="2"/>
</dbReference>
<dbReference type="EMBL" id="JACTNZ010000013">
    <property type="protein sequence ID" value="KAG5517087.1"/>
    <property type="molecule type" value="Genomic_DNA"/>
</dbReference>
<dbReference type="AlphaFoldDB" id="A0AAV6HYN9"/>
<keyword evidence="5" id="KW-0067">ATP-binding</keyword>
<evidence type="ECO:0000313" key="9">
    <source>
        <dbReference type="EMBL" id="KAG5517087.1"/>
    </source>
</evidence>
<dbReference type="InterPro" id="IPR001245">
    <property type="entry name" value="Ser-Thr/Tyr_kinase_cat_dom"/>
</dbReference>
<evidence type="ECO:0000256" key="3">
    <source>
        <dbReference type="ARBA" id="ARBA00022741"/>
    </source>
</evidence>
<evidence type="ECO:0000256" key="5">
    <source>
        <dbReference type="ARBA" id="ARBA00022840"/>
    </source>
</evidence>
<feature type="repeat" description="ANK" evidence="6">
    <location>
        <begin position="68"/>
        <end position="100"/>
    </location>
</feature>
<accession>A0AAV6HYN9</accession>
<dbReference type="PANTHER" id="PTHR44329:SF140">
    <property type="entry name" value="INACTIVE PROTEIN TYROSINE KINASE PTKL"/>
    <property type="match status" value="1"/>
</dbReference>
<sequence>MEPQPVRFTLGKQSSLAPERGGGDGDGDGEEREIDPRVRLMYLANEGDLEGVKELLDSGTDVNYRDIDGRTALHIAACQGSGGVVELLLRNGAEVDPEDRWGSTPLADAIHYKKHDAIKLLEKHGAKPLTAPMHVKNVRQVPEYEINPQELDFTNSVDITKGTFCIATWRGIQVAVKKLGEEVTADEDKVRAFRDELALLQKIRHPNVVQFLGAVTQSSPMMIVTEYLPKGDLRLYLKRKGALTAPTAVRLALDIARGMNYLHENKPEAIIHRDLEPSNILRDDSGCLKVADFGVSKLLKVTSRVKEDRPLTCQDNSCRYVSPEVFKNEEYDTKVDVFSFALILQEMIEGCLPFSAKQENDVPKAYAANVRPLFRAPAKHYAHGLKELIEECWNESPAKRPTFRQIISRLETIYGSIGHKRGWKVRTFKCFPSFEAMLKKDHGSRSSHSRSSRSTRSI</sequence>
<dbReference type="SMART" id="SM00248">
    <property type="entry name" value="ANK"/>
    <property type="match status" value="3"/>
</dbReference>
<dbReference type="Gene3D" id="1.25.40.20">
    <property type="entry name" value="Ankyrin repeat-containing domain"/>
    <property type="match status" value="1"/>
</dbReference>
<keyword evidence="10" id="KW-1185">Reference proteome</keyword>
<dbReference type="FunFam" id="1.10.510.10:FF:000763">
    <property type="entry name" value="Os01g0748600 protein"/>
    <property type="match status" value="1"/>
</dbReference>
<dbReference type="InterPro" id="IPR051681">
    <property type="entry name" value="Ser/Thr_Kinases-Pseudokinases"/>
</dbReference>
<dbReference type="InterPro" id="IPR036770">
    <property type="entry name" value="Ankyrin_rpt-contain_sf"/>
</dbReference>
<comment type="similarity">
    <text evidence="1">Belongs to the protein kinase superfamily. TKL Ser/Thr protein kinase family.</text>
</comment>
<dbReference type="Pfam" id="PF07714">
    <property type="entry name" value="PK_Tyr_Ser-Thr"/>
    <property type="match status" value="1"/>
</dbReference>
<dbReference type="InterPro" id="IPR000719">
    <property type="entry name" value="Prot_kinase_dom"/>
</dbReference>
<keyword evidence="2" id="KW-0808">Transferase</keyword>
<comment type="caution">
    <text evidence="9">The sequence shown here is derived from an EMBL/GenBank/DDBJ whole genome shotgun (WGS) entry which is preliminary data.</text>
</comment>
<dbReference type="CDD" id="cd13999">
    <property type="entry name" value="STKc_MAP3K-like"/>
    <property type="match status" value="1"/>
</dbReference>
<dbReference type="PROSITE" id="PS50011">
    <property type="entry name" value="PROTEIN_KINASE_DOM"/>
    <property type="match status" value="1"/>
</dbReference>
<dbReference type="PIRSF" id="PIRSF000654">
    <property type="entry name" value="Integrin-linked_kinase"/>
    <property type="match status" value="1"/>
</dbReference>
<feature type="region of interest" description="Disordered" evidence="7">
    <location>
        <begin position="1"/>
        <end position="34"/>
    </location>
</feature>
<dbReference type="Gene3D" id="1.10.510.10">
    <property type="entry name" value="Transferase(Phosphotransferase) domain 1"/>
    <property type="match status" value="1"/>
</dbReference>
<dbReference type="InterPro" id="IPR011009">
    <property type="entry name" value="Kinase-like_dom_sf"/>
</dbReference>
<dbReference type="Proteomes" id="UP000823749">
    <property type="component" value="Chromosome 13"/>
</dbReference>
<evidence type="ECO:0000256" key="6">
    <source>
        <dbReference type="PROSITE-ProRule" id="PRU00023"/>
    </source>
</evidence>
<keyword evidence="6" id="KW-0040">ANK repeat</keyword>
<evidence type="ECO:0000256" key="2">
    <source>
        <dbReference type="ARBA" id="ARBA00022679"/>
    </source>
</evidence>
<organism evidence="9 10">
    <name type="scientific">Rhododendron griersonianum</name>
    <dbReference type="NCBI Taxonomy" id="479676"/>
    <lineage>
        <taxon>Eukaryota</taxon>
        <taxon>Viridiplantae</taxon>
        <taxon>Streptophyta</taxon>
        <taxon>Embryophyta</taxon>
        <taxon>Tracheophyta</taxon>
        <taxon>Spermatophyta</taxon>
        <taxon>Magnoliopsida</taxon>
        <taxon>eudicotyledons</taxon>
        <taxon>Gunneridae</taxon>
        <taxon>Pentapetalae</taxon>
        <taxon>asterids</taxon>
        <taxon>Ericales</taxon>
        <taxon>Ericaceae</taxon>
        <taxon>Ericoideae</taxon>
        <taxon>Rhodoreae</taxon>
        <taxon>Rhododendron</taxon>
    </lineage>
</organism>
<reference evidence="9 10" key="1">
    <citation type="submission" date="2020-08" db="EMBL/GenBank/DDBJ databases">
        <title>Plant Genome Project.</title>
        <authorList>
            <person name="Zhang R.-G."/>
        </authorList>
    </citation>
    <scope>NUCLEOTIDE SEQUENCE [LARGE SCALE GENOMIC DNA]</scope>
    <source>
        <strain evidence="9">WSP0</strain>
        <tissue evidence="9">Leaf</tissue>
    </source>
</reference>
<dbReference type="PROSITE" id="PS50297">
    <property type="entry name" value="ANK_REP_REGION"/>
    <property type="match status" value="1"/>
</dbReference>
<dbReference type="GO" id="GO:0004674">
    <property type="term" value="F:protein serine/threonine kinase activity"/>
    <property type="evidence" value="ECO:0007669"/>
    <property type="project" value="TreeGrafter"/>
</dbReference>
<dbReference type="PANTHER" id="PTHR44329">
    <property type="entry name" value="SERINE/THREONINE-PROTEIN KINASE TNNI3K-RELATED"/>
    <property type="match status" value="1"/>
</dbReference>
<dbReference type="Pfam" id="PF12796">
    <property type="entry name" value="Ank_2"/>
    <property type="match status" value="1"/>
</dbReference>